<feature type="transmembrane region" description="Helical" evidence="1">
    <location>
        <begin position="27"/>
        <end position="46"/>
    </location>
</feature>
<proteinExistence type="predicted"/>
<evidence type="ECO:0000313" key="3">
    <source>
        <dbReference type="Proteomes" id="UP000635387"/>
    </source>
</evidence>
<sequence length="159" mass="18148">MIPPHLRTQAAKNDLGEFVRRYRRRPGVVGTFIAFAPLVGTLVLGIRESDPTTTLGILLFLWPPLFLTWCVSTRRRLDGGIYLFTGGFAEVHGRKVRYVVPWARVREVRYKSVEHWLNFIPFAYVAKCVIALDNGGVIELDGSYRPLERLARDLHAQAR</sequence>
<keyword evidence="1" id="KW-1133">Transmembrane helix</keyword>
<keyword evidence="3" id="KW-1185">Reference proteome</keyword>
<protein>
    <recommendedName>
        <fullName evidence="4">PH domain-containing protein</fullName>
    </recommendedName>
</protein>
<reference evidence="3" key="1">
    <citation type="journal article" date="2019" name="Int. J. Syst. Evol. Microbiol.">
        <title>The Global Catalogue of Microorganisms (GCM) 10K type strain sequencing project: providing services to taxonomists for standard genome sequencing and annotation.</title>
        <authorList>
            <consortium name="The Broad Institute Genomics Platform"/>
            <consortium name="The Broad Institute Genome Sequencing Center for Infectious Disease"/>
            <person name="Wu L."/>
            <person name="Ma J."/>
        </authorList>
    </citation>
    <scope>NUCLEOTIDE SEQUENCE [LARGE SCALE GENOMIC DNA]</scope>
    <source>
        <strain evidence="3">CGMCC 4.7683</strain>
    </source>
</reference>
<feature type="transmembrane region" description="Helical" evidence="1">
    <location>
        <begin position="52"/>
        <end position="71"/>
    </location>
</feature>
<keyword evidence="1" id="KW-0472">Membrane</keyword>
<evidence type="ECO:0000313" key="2">
    <source>
        <dbReference type="EMBL" id="GHH25449.1"/>
    </source>
</evidence>
<accession>A0ABQ3LWK1</accession>
<name>A0ABQ3LWK1_9PSEU</name>
<evidence type="ECO:0008006" key="4">
    <source>
        <dbReference type="Google" id="ProtNLM"/>
    </source>
</evidence>
<dbReference type="Proteomes" id="UP000635387">
    <property type="component" value="Unassembled WGS sequence"/>
</dbReference>
<evidence type="ECO:0000256" key="1">
    <source>
        <dbReference type="SAM" id="Phobius"/>
    </source>
</evidence>
<dbReference type="EMBL" id="BNAY01000006">
    <property type="protein sequence ID" value="GHH25449.1"/>
    <property type="molecule type" value="Genomic_DNA"/>
</dbReference>
<organism evidence="2 3">
    <name type="scientific">Amycolatopsis oliviviridis</name>
    <dbReference type="NCBI Taxonomy" id="1471590"/>
    <lineage>
        <taxon>Bacteria</taxon>
        <taxon>Bacillati</taxon>
        <taxon>Actinomycetota</taxon>
        <taxon>Actinomycetes</taxon>
        <taxon>Pseudonocardiales</taxon>
        <taxon>Pseudonocardiaceae</taxon>
        <taxon>Amycolatopsis</taxon>
    </lineage>
</organism>
<comment type="caution">
    <text evidence="2">The sequence shown here is derived from an EMBL/GenBank/DDBJ whole genome shotgun (WGS) entry which is preliminary data.</text>
</comment>
<keyword evidence="1" id="KW-0812">Transmembrane</keyword>
<dbReference type="RefSeq" id="WP_191256989.1">
    <property type="nucleotide sequence ID" value="NZ_BNAY01000006.1"/>
</dbReference>
<gene>
    <name evidence="2" type="ORF">GCM10017790_50970</name>
</gene>